<name>A0A1U7ZIB1_NELNU</name>
<accession>A0A1U7ZIB1</accession>
<dbReference type="KEGG" id="nnu:104590920"/>
<dbReference type="GeneID" id="104590920"/>
<dbReference type="InParanoid" id="A0A1U7ZIB1"/>
<gene>
    <name evidence="3" type="primary">LOC104590920</name>
</gene>
<protein>
    <submittedName>
        <fullName evidence="3">Uncharacterized protein LOC104590920</fullName>
    </submittedName>
</protein>
<dbReference type="RefSeq" id="XP_010247996.1">
    <property type="nucleotide sequence ID" value="XM_010249694.1"/>
</dbReference>
<sequence>MRGDPANRNPNRYYHFHRDIRHDTESCHSLKDEIEKLIHQGYLRKFIKYENREMDHRPTKQQRDAPESSSRNNRNQPPQDPPVEERPICVVINMITDESIVAGCSTAMGKASVREIEHEYENPPKCPREEEVIYFIDDDAHRIQYPHNDAFVIKMLISDFKVKRILVDSGSSADIIFLEAFDMLKLEQKDLRPTDTHGRVQWRRGEDPQ</sequence>
<dbReference type="AlphaFoldDB" id="A0A1U7ZIB1"/>
<evidence type="ECO:0000313" key="2">
    <source>
        <dbReference type="Proteomes" id="UP000189703"/>
    </source>
</evidence>
<keyword evidence="2" id="KW-1185">Reference proteome</keyword>
<proteinExistence type="predicted"/>
<dbReference type="Proteomes" id="UP000189703">
    <property type="component" value="Unplaced"/>
</dbReference>
<organism evidence="2 3">
    <name type="scientific">Nelumbo nucifera</name>
    <name type="common">Sacred lotus</name>
    <dbReference type="NCBI Taxonomy" id="4432"/>
    <lineage>
        <taxon>Eukaryota</taxon>
        <taxon>Viridiplantae</taxon>
        <taxon>Streptophyta</taxon>
        <taxon>Embryophyta</taxon>
        <taxon>Tracheophyta</taxon>
        <taxon>Spermatophyta</taxon>
        <taxon>Magnoliopsida</taxon>
        <taxon>Proteales</taxon>
        <taxon>Nelumbonaceae</taxon>
        <taxon>Nelumbo</taxon>
    </lineage>
</organism>
<feature type="region of interest" description="Disordered" evidence="1">
    <location>
        <begin position="50"/>
        <end position="85"/>
    </location>
</feature>
<dbReference type="OrthoDB" id="1752268at2759"/>
<dbReference type="OMA" id="VEERPIC"/>
<feature type="compositionally biased region" description="Basic and acidic residues" evidence="1">
    <location>
        <begin position="50"/>
        <end position="66"/>
    </location>
</feature>
<dbReference type="eggNOG" id="KOG0017">
    <property type="taxonomic scope" value="Eukaryota"/>
</dbReference>
<dbReference type="PANTHER" id="PTHR33240">
    <property type="entry name" value="OS08G0508500 PROTEIN"/>
    <property type="match status" value="1"/>
</dbReference>
<evidence type="ECO:0000313" key="3">
    <source>
        <dbReference type="RefSeq" id="XP_010247996.1"/>
    </source>
</evidence>
<evidence type="ECO:0000256" key="1">
    <source>
        <dbReference type="SAM" id="MobiDB-lite"/>
    </source>
</evidence>
<reference evidence="3" key="1">
    <citation type="submission" date="2025-08" db="UniProtKB">
        <authorList>
            <consortium name="RefSeq"/>
        </authorList>
    </citation>
    <scope>IDENTIFICATION</scope>
</reference>
<dbReference type="PANTHER" id="PTHR33240:SF17">
    <property type="entry name" value="EUKARYOTIC PEPTIDE CHAIN RELEASE FACTOR GTP-BINDING SUBUNIT-LIKE"/>
    <property type="match status" value="1"/>
</dbReference>